<dbReference type="Gene3D" id="3.30.470.20">
    <property type="entry name" value="ATP-grasp fold, B domain"/>
    <property type="match status" value="1"/>
</dbReference>
<feature type="domain" description="ATP-grasp" evidence="2">
    <location>
        <begin position="118"/>
        <end position="310"/>
    </location>
</feature>
<dbReference type="PROSITE" id="PS50975">
    <property type="entry name" value="ATP_GRASP"/>
    <property type="match status" value="1"/>
</dbReference>
<dbReference type="RefSeq" id="WP_093014744.1">
    <property type="nucleotide sequence ID" value="NZ_FOXV01000014.1"/>
</dbReference>
<dbReference type="AlphaFoldDB" id="A0A1I6A2N0"/>
<protein>
    <submittedName>
        <fullName evidence="3">Predicted ATP-dependent carboligase, ATP-grasp superfamily</fullName>
    </submittedName>
</protein>
<dbReference type="STRING" id="93684.SAMN05421853_11458"/>
<keyword evidence="4" id="KW-1185">Reference proteome</keyword>
<keyword evidence="1" id="KW-0067">ATP-binding</keyword>
<reference evidence="4" key="1">
    <citation type="submission" date="2016-10" db="EMBL/GenBank/DDBJ databases">
        <authorList>
            <person name="Varghese N."/>
            <person name="Submissions S."/>
        </authorList>
    </citation>
    <scope>NUCLEOTIDE SEQUENCE [LARGE SCALE GENOMIC DNA]</scope>
    <source>
        <strain evidence="4">JCM 10271</strain>
    </source>
</reference>
<organism evidence="3 4">
    <name type="scientific">Roseivivax halotolerans</name>
    <dbReference type="NCBI Taxonomy" id="93684"/>
    <lineage>
        <taxon>Bacteria</taxon>
        <taxon>Pseudomonadati</taxon>
        <taxon>Pseudomonadota</taxon>
        <taxon>Alphaproteobacteria</taxon>
        <taxon>Rhodobacterales</taxon>
        <taxon>Roseobacteraceae</taxon>
        <taxon>Roseivivax</taxon>
    </lineage>
</organism>
<dbReference type="GO" id="GO:0005524">
    <property type="term" value="F:ATP binding"/>
    <property type="evidence" value="ECO:0007669"/>
    <property type="project" value="UniProtKB-UniRule"/>
</dbReference>
<gene>
    <name evidence="3" type="ORF">SAMN05421853_11458</name>
</gene>
<evidence type="ECO:0000313" key="3">
    <source>
        <dbReference type="EMBL" id="SFQ62890.1"/>
    </source>
</evidence>
<evidence type="ECO:0000259" key="2">
    <source>
        <dbReference type="PROSITE" id="PS50975"/>
    </source>
</evidence>
<name>A0A1I6A2N0_9RHOB</name>
<evidence type="ECO:0000256" key="1">
    <source>
        <dbReference type="PROSITE-ProRule" id="PRU00409"/>
    </source>
</evidence>
<keyword evidence="1" id="KW-0547">Nucleotide-binding</keyword>
<sequence>MSKSADVIVLGLSPTGLYAVREAARAGYSVLGVGAPGAPGLWSRYLSDRIAADTAEARVTAILDRVSVGGPKPVLIVTSDQDLEAVVERAEALSGHVHLQGSYTDGLAGRIMDKDSFYRLCDAQGVAYPSLWPAPVTDAAAYRDRIAYPAMIKPARIQSVKHLMAGQKGWIVRSAAEFDAVLPRIPHEAGTLLMQEIVPGPESDITLWCGYLDRDGQVRQRFTARKLRQYPAGFGSASLVQSEPCPETAEIAEGLLSALGYRGIAAAEFKRHPETGALKIIEVNPRPSLWFSVSTRAGVPLIETAIAEARGAALPAAAAQKNGVLWRYTTKDLTSRLFYALNRDFVLPAPDTARKAPVTGRADVTGAWDDPAPGFGELATFAGKLAGRVTARVRGRS</sequence>
<accession>A0A1I6A2N0</accession>
<proteinExistence type="predicted"/>
<dbReference type="GO" id="GO:0046872">
    <property type="term" value="F:metal ion binding"/>
    <property type="evidence" value="ECO:0007669"/>
    <property type="project" value="InterPro"/>
</dbReference>
<evidence type="ECO:0000313" key="4">
    <source>
        <dbReference type="Proteomes" id="UP000243106"/>
    </source>
</evidence>
<dbReference type="InterPro" id="IPR011761">
    <property type="entry name" value="ATP-grasp"/>
</dbReference>
<dbReference type="SUPFAM" id="SSF56059">
    <property type="entry name" value="Glutathione synthetase ATP-binding domain-like"/>
    <property type="match status" value="1"/>
</dbReference>
<dbReference type="GO" id="GO:0016874">
    <property type="term" value="F:ligase activity"/>
    <property type="evidence" value="ECO:0007669"/>
    <property type="project" value="UniProtKB-KW"/>
</dbReference>
<dbReference type="EMBL" id="FOXV01000014">
    <property type="protein sequence ID" value="SFQ62890.1"/>
    <property type="molecule type" value="Genomic_DNA"/>
</dbReference>
<keyword evidence="3" id="KW-0436">Ligase</keyword>
<dbReference type="Proteomes" id="UP000243106">
    <property type="component" value="Unassembled WGS sequence"/>
</dbReference>